<feature type="chain" id="PRO_5039034303" evidence="6">
    <location>
        <begin position="21"/>
        <end position="456"/>
    </location>
</feature>
<evidence type="ECO:0000256" key="2">
    <source>
        <dbReference type="ARBA" id="ARBA00008520"/>
    </source>
</evidence>
<keyword evidence="8" id="KW-1185">Reference proteome</keyword>
<name>A0A1H6RKX1_9LACT</name>
<dbReference type="STRING" id="1130080.SAMN04488113_10378"/>
<dbReference type="Proteomes" id="UP000198564">
    <property type="component" value="Unassembled WGS sequence"/>
</dbReference>
<feature type="compositionally biased region" description="Acidic residues" evidence="5">
    <location>
        <begin position="26"/>
        <end position="46"/>
    </location>
</feature>
<proteinExistence type="inferred from homology"/>
<keyword evidence="3" id="KW-0813">Transport</keyword>
<feature type="signal peptide" evidence="6">
    <location>
        <begin position="1"/>
        <end position="20"/>
    </location>
</feature>
<evidence type="ECO:0000256" key="4">
    <source>
        <dbReference type="ARBA" id="ARBA00022729"/>
    </source>
</evidence>
<gene>
    <name evidence="7" type="ORF">SAMN04488113_10378</name>
</gene>
<dbReference type="RefSeq" id="WP_091632749.1">
    <property type="nucleotide sequence ID" value="NZ_FNYW01000003.1"/>
</dbReference>
<evidence type="ECO:0000313" key="8">
    <source>
        <dbReference type="Proteomes" id="UP000198564"/>
    </source>
</evidence>
<accession>A0A1H6RKX1</accession>
<evidence type="ECO:0000256" key="3">
    <source>
        <dbReference type="ARBA" id="ARBA00022448"/>
    </source>
</evidence>
<dbReference type="NCBIfam" id="TIGR03850">
    <property type="entry name" value="bind_CPR_0540"/>
    <property type="match status" value="1"/>
</dbReference>
<dbReference type="PANTHER" id="PTHR43649">
    <property type="entry name" value="ARABINOSE-BINDING PROTEIN-RELATED"/>
    <property type="match status" value="1"/>
</dbReference>
<evidence type="ECO:0000256" key="1">
    <source>
        <dbReference type="ARBA" id="ARBA00004196"/>
    </source>
</evidence>
<evidence type="ECO:0000256" key="5">
    <source>
        <dbReference type="SAM" id="MobiDB-lite"/>
    </source>
</evidence>
<dbReference type="PROSITE" id="PS51257">
    <property type="entry name" value="PROKAR_LIPOPROTEIN"/>
    <property type="match status" value="1"/>
</dbReference>
<protein>
    <submittedName>
        <fullName evidence="7">N-acetylglucosamine transport system substrate-binding protein</fullName>
    </submittedName>
</protein>
<dbReference type="GO" id="GO:0030313">
    <property type="term" value="C:cell envelope"/>
    <property type="evidence" value="ECO:0007669"/>
    <property type="project" value="UniProtKB-SubCell"/>
</dbReference>
<comment type="subcellular location">
    <subcellularLocation>
        <location evidence="1">Cell envelope</location>
    </subcellularLocation>
</comment>
<dbReference type="InterPro" id="IPR050490">
    <property type="entry name" value="Bact_solute-bd_prot1"/>
</dbReference>
<dbReference type="InterPro" id="IPR022387">
    <property type="entry name" value="Bind_CPR0540"/>
</dbReference>
<evidence type="ECO:0000313" key="7">
    <source>
        <dbReference type="EMBL" id="SEI56458.1"/>
    </source>
</evidence>
<dbReference type="Pfam" id="PF01547">
    <property type="entry name" value="SBP_bac_1"/>
    <property type="match status" value="1"/>
</dbReference>
<dbReference type="SUPFAM" id="SSF53850">
    <property type="entry name" value="Periplasmic binding protein-like II"/>
    <property type="match status" value="1"/>
</dbReference>
<dbReference type="OrthoDB" id="94797at2"/>
<comment type="similarity">
    <text evidence="2">Belongs to the bacterial solute-binding protein 1 family.</text>
</comment>
<feature type="region of interest" description="Disordered" evidence="5">
    <location>
        <begin position="25"/>
        <end position="47"/>
    </location>
</feature>
<reference evidence="8" key="1">
    <citation type="submission" date="2016-10" db="EMBL/GenBank/DDBJ databases">
        <authorList>
            <person name="Varghese N."/>
            <person name="Submissions S."/>
        </authorList>
    </citation>
    <scope>NUCLEOTIDE SEQUENCE [LARGE SCALE GENOMIC DNA]</scope>
    <source>
        <strain evidence="8">DSM 25751</strain>
    </source>
</reference>
<keyword evidence="4 6" id="KW-0732">Signal</keyword>
<dbReference type="Gene3D" id="3.40.190.10">
    <property type="entry name" value="Periplasmic binding protein-like II"/>
    <property type="match status" value="1"/>
</dbReference>
<dbReference type="InterPro" id="IPR006059">
    <property type="entry name" value="SBP"/>
</dbReference>
<evidence type="ECO:0000256" key="6">
    <source>
        <dbReference type="SAM" id="SignalP"/>
    </source>
</evidence>
<dbReference type="EMBL" id="FNYW01000003">
    <property type="protein sequence ID" value="SEI56458.1"/>
    <property type="molecule type" value="Genomic_DNA"/>
</dbReference>
<dbReference type="AlphaFoldDB" id="A0A1H6RKX1"/>
<dbReference type="PANTHER" id="PTHR43649:SF31">
    <property type="entry name" value="SN-GLYCEROL-3-PHOSPHATE-BINDING PERIPLASMIC PROTEIN UGPB"/>
    <property type="match status" value="1"/>
</dbReference>
<organism evidence="7 8">
    <name type="scientific">Alkalibacterium gilvum</name>
    <dbReference type="NCBI Taxonomy" id="1130080"/>
    <lineage>
        <taxon>Bacteria</taxon>
        <taxon>Bacillati</taxon>
        <taxon>Bacillota</taxon>
        <taxon>Bacilli</taxon>
        <taxon>Lactobacillales</taxon>
        <taxon>Carnobacteriaceae</taxon>
        <taxon>Alkalibacterium</taxon>
    </lineage>
</organism>
<sequence length="456" mass="50347">MTKEKLMKFGLASFMTLSLAACGTTDDAEDTDTSSEETTEETDTSSDEAVTLNVAALTSGYGEEMWNEIETAYESANENVDIELTLAANLEEVIRPNMQAGDYPDVVLLSVSREEALTETLIKEDGLENLTDVLDMNVYGEDVKVSEKLLPGFTDTMVTNPYGNDETYLMPMFYSPTGLFYNSGLFEEKGWEAPTTWDEMMALGETAMEDDKYLFTYPTSGYLDTLVGSMLYASGGSDFFESAMSYEEGAWASDEATKVFETIGDLSQYAHPDTTANANPNDFTQNQQLLLDNETLFMPNGTWIVGEMEEAPRADGFEWDMMAVPAFEDDADRYAFTFFEQIWVPSEAQNIDAAKEFVTYMYADEAVDIFAESNAIQPVEGSTDLLTGQNEKFYAIYDEGVLPAMGGFAATDPVPGVSISDELYGKVDSVMSGDVSVEEWQNSVIEASDQLRPALQ</sequence>